<evidence type="ECO:0000256" key="10">
    <source>
        <dbReference type="ARBA" id="ARBA00065402"/>
    </source>
</evidence>
<keyword evidence="4 13" id="KW-0812">Transmembrane</keyword>
<dbReference type="PANTHER" id="PTHR19282">
    <property type="entry name" value="TETRASPANIN"/>
    <property type="match status" value="1"/>
</dbReference>
<feature type="transmembrane region" description="Helical" evidence="13">
    <location>
        <begin position="298"/>
        <end position="316"/>
    </location>
</feature>
<dbReference type="PRINTS" id="PR00259">
    <property type="entry name" value="TMFOUR"/>
</dbReference>
<evidence type="ECO:0000256" key="4">
    <source>
        <dbReference type="ARBA" id="ARBA00022692"/>
    </source>
</evidence>
<dbReference type="InterPro" id="IPR018499">
    <property type="entry name" value="Tetraspanin/Peripherin"/>
</dbReference>
<comment type="similarity">
    <text evidence="2">Belongs to the tetraspanin (TM4SF) family.</text>
</comment>
<protein>
    <recommendedName>
        <fullName evidence="11">Tetraspanin-10</fullName>
    </recommendedName>
    <alternativeName>
        <fullName evidence="12">Oculospanin</fullName>
    </alternativeName>
</protein>
<comment type="function">
    <text evidence="9">Part of TspanC8 subgroup, composed of 6 members that interact with the transmembrane metalloprotease ADAM10. This interaction is required for ADAM10 exit from the endoplasmic reticulum and for enzymatic maturation and trafficking to the cell surface as well as substrate specificity. Different TspanC8/ADAM10 complexes have distinct substrates.</text>
</comment>
<evidence type="ECO:0000256" key="1">
    <source>
        <dbReference type="ARBA" id="ARBA00004651"/>
    </source>
</evidence>
<feature type="transmembrane region" description="Helical" evidence="13">
    <location>
        <begin position="126"/>
        <end position="148"/>
    </location>
</feature>
<keyword evidence="5 13" id="KW-1133">Transmembrane helix</keyword>
<keyword evidence="15" id="KW-1185">Reference proteome</keyword>
<keyword evidence="7" id="KW-1015">Disulfide bond</keyword>
<evidence type="ECO:0000256" key="12">
    <source>
        <dbReference type="ARBA" id="ARBA00083961"/>
    </source>
</evidence>
<evidence type="ECO:0000256" key="11">
    <source>
        <dbReference type="ARBA" id="ARBA00073330"/>
    </source>
</evidence>
<evidence type="ECO:0000256" key="9">
    <source>
        <dbReference type="ARBA" id="ARBA00056995"/>
    </source>
</evidence>
<dbReference type="CDD" id="cd03167">
    <property type="entry name" value="oculospanin_like_LEL"/>
    <property type="match status" value="1"/>
</dbReference>
<dbReference type="GO" id="GO:0019899">
    <property type="term" value="F:enzyme binding"/>
    <property type="evidence" value="ECO:0007669"/>
    <property type="project" value="UniProtKB-ARBA"/>
</dbReference>
<dbReference type="Gene3D" id="1.10.1450.10">
    <property type="entry name" value="Tetraspanin"/>
    <property type="match status" value="1"/>
</dbReference>
<feature type="transmembrane region" description="Helical" evidence="13">
    <location>
        <begin position="83"/>
        <end position="105"/>
    </location>
</feature>
<comment type="subunit">
    <text evidence="10">Interacts with ADAM10.</text>
</comment>
<dbReference type="Ensembl" id="ENSOSIT00000020501.1">
    <property type="protein sequence ID" value="ENSOSIP00000019412.1"/>
    <property type="gene ID" value="ENSOSIG00000010153.1"/>
</dbReference>
<evidence type="ECO:0000256" key="2">
    <source>
        <dbReference type="ARBA" id="ARBA00006840"/>
    </source>
</evidence>
<dbReference type="GO" id="GO:0005886">
    <property type="term" value="C:plasma membrane"/>
    <property type="evidence" value="ECO:0007669"/>
    <property type="project" value="UniProtKB-SubCell"/>
</dbReference>
<organism evidence="14 15">
    <name type="scientific">Oryzias sinensis</name>
    <name type="common">Chinese medaka</name>
    <dbReference type="NCBI Taxonomy" id="183150"/>
    <lineage>
        <taxon>Eukaryota</taxon>
        <taxon>Metazoa</taxon>
        <taxon>Chordata</taxon>
        <taxon>Craniata</taxon>
        <taxon>Vertebrata</taxon>
        <taxon>Euteleostomi</taxon>
        <taxon>Actinopterygii</taxon>
        <taxon>Neopterygii</taxon>
        <taxon>Teleostei</taxon>
        <taxon>Neoteleostei</taxon>
        <taxon>Acanthomorphata</taxon>
        <taxon>Ovalentaria</taxon>
        <taxon>Atherinomorphae</taxon>
        <taxon>Beloniformes</taxon>
        <taxon>Adrianichthyidae</taxon>
        <taxon>Oryziinae</taxon>
        <taxon>Oryzias</taxon>
    </lineage>
</organism>
<keyword evidence="8" id="KW-0325">Glycoprotein</keyword>
<dbReference type="InterPro" id="IPR008952">
    <property type="entry name" value="Tetraspanin_EC2_sf"/>
</dbReference>
<accession>A0A8C8DP57</accession>
<dbReference type="AlphaFoldDB" id="A0A8C8DP57"/>
<evidence type="ECO:0000256" key="7">
    <source>
        <dbReference type="ARBA" id="ARBA00023157"/>
    </source>
</evidence>
<evidence type="ECO:0000313" key="15">
    <source>
        <dbReference type="Proteomes" id="UP000694383"/>
    </source>
</evidence>
<proteinExistence type="inferred from homology"/>
<reference evidence="14" key="2">
    <citation type="submission" date="2025-09" db="UniProtKB">
        <authorList>
            <consortium name="Ensembl"/>
        </authorList>
    </citation>
    <scope>IDENTIFICATION</scope>
</reference>
<keyword evidence="3" id="KW-1003">Cell membrane</keyword>
<comment type="subcellular location">
    <subcellularLocation>
        <location evidence="1">Cell membrane</location>
        <topology evidence="1">Multi-pass membrane protein</topology>
    </subcellularLocation>
</comment>
<dbReference type="FunFam" id="1.10.1450.10:FF:000033">
    <property type="entry name" value="Tetraspanin"/>
    <property type="match status" value="1"/>
</dbReference>
<name>A0A8C8DP57_9TELE</name>
<evidence type="ECO:0000313" key="14">
    <source>
        <dbReference type="Ensembl" id="ENSOSIP00000019412.1"/>
    </source>
</evidence>
<evidence type="ECO:0000256" key="5">
    <source>
        <dbReference type="ARBA" id="ARBA00022989"/>
    </source>
</evidence>
<dbReference type="Pfam" id="PF00335">
    <property type="entry name" value="Tetraspanin"/>
    <property type="match status" value="1"/>
</dbReference>
<sequence length="349" mass="38522">MRRYFWSKGFPWFRRDPSKNEFSPLLPKEYICVQSGAAGGDDKEVDLETGTHQTETNNGQDLKSPTWIQTHYSYSWMDYFLKYFLFLCNLAFTVFGLMVLGLGMWGLISKESFAQERIGSIGTDPMLVLVSLGFLLAVLCLTGCVGAIRENSCLLRLFSGILLILITVQVLIAIMAYSMQDQIEVYLRSGMLAAMAGYQDDLDLRFITDEIQTNLQCCGADTYRDWETNIYYNCSSPGVLACGVPATCCVDPLDNGTVWNSQCGLGAQRLDEFTAQSTIFLGGCIGGISRWIEQNQGLVGAVAVVVLGVQILAVFITTRLLENFFGQCSPVPSPSIPGISSPKLLKSKK</sequence>
<evidence type="ECO:0000256" key="13">
    <source>
        <dbReference type="SAM" id="Phobius"/>
    </source>
</evidence>
<evidence type="ECO:0000256" key="6">
    <source>
        <dbReference type="ARBA" id="ARBA00023136"/>
    </source>
</evidence>
<dbReference type="GeneTree" id="ENSGT00940000160874"/>
<dbReference type="Proteomes" id="UP000694383">
    <property type="component" value="Unplaced"/>
</dbReference>
<dbReference type="SUPFAM" id="SSF48652">
    <property type="entry name" value="Tetraspanin"/>
    <property type="match status" value="1"/>
</dbReference>
<dbReference type="PANTHER" id="PTHR19282:SF550">
    <property type="entry name" value="TETRASPANIN-10"/>
    <property type="match status" value="1"/>
</dbReference>
<reference evidence="14" key="1">
    <citation type="submission" date="2025-08" db="UniProtKB">
        <authorList>
            <consortium name="Ensembl"/>
        </authorList>
    </citation>
    <scope>IDENTIFICATION</scope>
</reference>
<keyword evidence="6 13" id="KW-0472">Membrane</keyword>
<evidence type="ECO:0000256" key="3">
    <source>
        <dbReference type="ARBA" id="ARBA00022475"/>
    </source>
</evidence>
<feature type="transmembrane region" description="Helical" evidence="13">
    <location>
        <begin position="154"/>
        <end position="178"/>
    </location>
</feature>
<evidence type="ECO:0000256" key="8">
    <source>
        <dbReference type="ARBA" id="ARBA00023180"/>
    </source>
</evidence>